<protein>
    <recommendedName>
        <fullName evidence="2">D-ribose pyranase</fullName>
        <ecNumber evidence="2">5.4.99.62</ecNumber>
    </recommendedName>
</protein>
<evidence type="ECO:0000256" key="2">
    <source>
        <dbReference type="ARBA" id="ARBA00012862"/>
    </source>
</evidence>
<dbReference type="SUPFAM" id="SSF102546">
    <property type="entry name" value="RbsD-like"/>
    <property type="match status" value="1"/>
</dbReference>
<dbReference type="NCBIfam" id="NF008761">
    <property type="entry name" value="PRK11797.1"/>
    <property type="match status" value="1"/>
</dbReference>
<dbReference type="InterPro" id="IPR023750">
    <property type="entry name" value="RbsD-like_sf"/>
</dbReference>
<dbReference type="EC" id="5.4.99.62" evidence="2"/>
<evidence type="ECO:0000313" key="7">
    <source>
        <dbReference type="Proteomes" id="UP001501442"/>
    </source>
</evidence>
<dbReference type="InterPro" id="IPR007721">
    <property type="entry name" value="RbsD_FucU"/>
</dbReference>
<dbReference type="PANTHER" id="PTHR37831">
    <property type="entry name" value="D-RIBOSE PYRANASE"/>
    <property type="match status" value="1"/>
</dbReference>
<evidence type="ECO:0000313" key="6">
    <source>
        <dbReference type="EMBL" id="GAA4636516.1"/>
    </source>
</evidence>
<dbReference type="Proteomes" id="UP001501442">
    <property type="component" value="Unassembled WGS sequence"/>
</dbReference>
<gene>
    <name evidence="6" type="primary">rbsD</name>
    <name evidence="6" type="ORF">GCM10023196_086590</name>
</gene>
<keyword evidence="4" id="KW-0413">Isomerase</keyword>
<sequence>MLICDSGMPIPADVEVVDLAFLPGIPGFAEVLDGILAEVVVEGAIAAEEVVGGNPECDALLDDRLPALTYVPHEELKLLAHAVKLVVRTGEATPYANVILRCGVAF</sequence>
<dbReference type="InterPro" id="IPR023064">
    <property type="entry name" value="D-ribose_pyranase"/>
</dbReference>
<evidence type="ECO:0000256" key="4">
    <source>
        <dbReference type="ARBA" id="ARBA00023235"/>
    </source>
</evidence>
<dbReference type="EMBL" id="BAABHK010000017">
    <property type="protein sequence ID" value="GAA4636516.1"/>
    <property type="molecule type" value="Genomic_DNA"/>
</dbReference>
<comment type="caution">
    <text evidence="6">The sequence shown here is derived from an EMBL/GenBank/DDBJ whole genome shotgun (WGS) entry which is preliminary data.</text>
</comment>
<dbReference type="Gene3D" id="3.40.1650.10">
    <property type="entry name" value="RbsD-like domain"/>
    <property type="match status" value="1"/>
</dbReference>
<keyword evidence="7" id="KW-1185">Reference proteome</keyword>
<dbReference type="PANTHER" id="PTHR37831:SF1">
    <property type="entry name" value="D-RIBOSE PYRANASE"/>
    <property type="match status" value="1"/>
</dbReference>
<organism evidence="6 7">
    <name type="scientific">Actinoallomurus vinaceus</name>
    <dbReference type="NCBI Taxonomy" id="1080074"/>
    <lineage>
        <taxon>Bacteria</taxon>
        <taxon>Bacillati</taxon>
        <taxon>Actinomycetota</taxon>
        <taxon>Actinomycetes</taxon>
        <taxon>Streptosporangiales</taxon>
        <taxon>Thermomonosporaceae</taxon>
        <taxon>Actinoallomurus</taxon>
    </lineage>
</organism>
<evidence type="ECO:0000256" key="3">
    <source>
        <dbReference type="ARBA" id="ARBA00022490"/>
    </source>
</evidence>
<reference evidence="7" key="1">
    <citation type="journal article" date="2019" name="Int. J. Syst. Evol. Microbiol.">
        <title>The Global Catalogue of Microorganisms (GCM) 10K type strain sequencing project: providing services to taxonomists for standard genome sequencing and annotation.</title>
        <authorList>
            <consortium name="The Broad Institute Genomics Platform"/>
            <consortium name="The Broad Institute Genome Sequencing Center for Infectious Disease"/>
            <person name="Wu L."/>
            <person name="Ma J."/>
        </authorList>
    </citation>
    <scope>NUCLEOTIDE SEQUENCE [LARGE SCALE GENOMIC DNA]</scope>
    <source>
        <strain evidence="7">JCM 17939</strain>
    </source>
</reference>
<dbReference type="Pfam" id="PF05025">
    <property type="entry name" value="RbsD_FucU"/>
    <property type="match status" value="1"/>
</dbReference>
<keyword evidence="5" id="KW-0119">Carbohydrate metabolism</keyword>
<comment type="catalytic activity">
    <reaction evidence="1">
        <text>beta-D-ribopyranose = beta-D-ribofuranose</text>
        <dbReference type="Rhea" id="RHEA:25432"/>
        <dbReference type="ChEBI" id="CHEBI:27476"/>
        <dbReference type="ChEBI" id="CHEBI:47002"/>
        <dbReference type="EC" id="5.4.99.62"/>
    </reaction>
</comment>
<proteinExistence type="predicted"/>
<keyword evidence="3" id="KW-0963">Cytoplasm</keyword>
<evidence type="ECO:0000256" key="5">
    <source>
        <dbReference type="ARBA" id="ARBA00023277"/>
    </source>
</evidence>
<name>A0ABP8URN5_9ACTN</name>
<evidence type="ECO:0000256" key="1">
    <source>
        <dbReference type="ARBA" id="ARBA00000223"/>
    </source>
</evidence>
<accession>A0ABP8URN5</accession>